<reference evidence="4 5" key="1">
    <citation type="journal article" date="2017" name="ISME J.">
        <title>Potential for microbial H2 and metal transformations associated with novel bacteria and archaea in deep terrestrial subsurface sediments.</title>
        <authorList>
            <person name="Hernsdorf A.W."/>
            <person name="Amano Y."/>
            <person name="Miyakawa K."/>
            <person name="Ise K."/>
            <person name="Suzuki Y."/>
            <person name="Anantharaman K."/>
            <person name="Probst A."/>
            <person name="Burstein D."/>
            <person name="Thomas B.C."/>
            <person name="Banfield J.F."/>
        </authorList>
    </citation>
    <scope>NUCLEOTIDE SEQUENCE [LARGE SCALE GENOMIC DNA]</scope>
    <source>
        <strain evidence="4">HGW-Wallbacteria-1</strain>
    </source>
</reference>
<dbReference type="GO" id="GO:0008270">
    <property type="term" value="F:zinc ion binding"/>
    <property type="evidence" value="ECO:0007669"/>
    <property type="project" value="UniProtKB-KW"/>
</dbReference>
<dbReference type="PANTHER" id="PTHR24104:SF25">
    <property type="entry name" value="PROTEIN LIN-41"/>
    <property type="match status" value="1"/>
</dbReference>
<dbReference type="Proteomes" id="UP000233256">
    <property type="component" value="Unassembled WGS sequence"/>
</dbReference>
<dbReference type="GO" id="GO:0061630">
    <property type="term" value="F:ubiquitin protein ligase activity"/>
    <property type="evidence" value="ECO:0007669"/>
    <property type="project" value="TreeGrafter"/>
</dbReference>
<dbReference type="Pfam" id="PF01436">
    <property type="entry name" value="NHL"/>
    <property type="match status" value="4"/>
</dbReference>
<dbReference type="GO" id="GO:0000209">
    <property type="term" value="P:protein polyubiquitination"/>
    <property type="evidence" value="ECO:0007669"/>
    <property type="project" value="TreeGrafter"/>
</dbReference>
<dbReference type="InterPro" id="IPR011042">
    <property type="entry name" value="6-blade_b-propeller_TolB-like"/>
</dbReference>
<feature type="repeat" description="NHL" evidence="2">
    <location>
        <begin position="817"/>
        <end position="860"/>
    </location>
</feature>
<dbReference type="AlphaFoldDB" id="A0A2N1PTK2"/>
<feature type="repeat" description="NHL" evidence="2">
    <location>
        <begin position="960"/>
        <end position="1003"/>
    </location>
</feature>
<dbReference type="CDD" id="cd05819">
    <property type="entry name" value="NHL"/>
    <property type="match status" value="1"/>
</dbReference>
<evidence type="ECO:0000256" key="3">
    <source>
        <dbReference type="SAM" id="MobiDB-lite"/>
    </source>
</evidence>
<dbReference type="EMBL" id="PGXC01000002">
    <property type="protein sequence ID" value="PKK91602.1"/>
    <property type="molecule type" value="Genomic_DNA"/>
</dbReference>
<gene>
    <name evidence="4" type="ORF">CVV64_02710</name>
</gene>
<feature type="compositionally biased region" description="Acidic residues" evidence="3">
    <location>
        <begin position="568"/>
        <end position="579"/>
    </location>
</feature>
<evidence type="ECO:0000256" key="2">
    <source>
        <dbReference type="PROSITE-ProRule" id="PRU00504"/>
    </source>
</evidence>
<organism evidence="4 5">
    <name type="scientific">Candidatus Wallbacteria bacterium HGW-Wallbacteria-1</name>
    <dbReference type="NCBI Taxonomy" id="2013854"/>
    <lineage>
        <taxon>Bacteria</taxon>
        <taxon>Candidatus Walliibacteriota</taxon>
    </lineage>
</organism>
<name>A0A2N1PTK2_9BACT</name>
<comment type="caution">
    <text evidence="4">The sequence shown here is derived from an EMBL/GenBank/DDBJ whole genome shotgun (WGS) entry which is preliminary data.</text>
</comment>
<feature type="region of interest" description="Disordered" evidence="3">
    <location>
        <begin position="597"/>
        <end position="621"/>
    </location>
</feature>
<dbReference type="SUPFAM" id="SSF63829">
    <property type="entry name" value="Calcium-dependent phosphotriesterase"/>
    <property type="match status" value="1"/>
</dbReference>
<proteinExistence type="predicted"/>
<dbReference type="PROSITE" id="PS51125">
    <property type="entry name" value="NHL"/>
    <property type="match status" value="5"/>
</dbReference>
<dbReference type="PANTHER" id="PTHR24104">
    <property type="entry name" value="E3 UBIQUITIN-PROTEIN LIGASE NHLRC1-RELATED"/>
    <property type="match status" value="1"/>
</dbReference>
<evidence type="ECO:0000256" key="1">
    <source>
        <dbReference type="ARBA" id="ARBA00022737"/>
    </source>
</evidence>
<dbReference type="InterPro" id="IPR050952">
    <property type="entry name" value="TRIM-NHL_E3_ligases"/>
</dbReference>
<feature type="repeat" description="NHL" evidence="2">
    <location>
        <begin position="770"/>
        <end position="813"/>
    </location>
</feature>
<dbReference type="GO" id="GO:0043161">
    <property type="term" value="P:proteasome-mediated ubiquitin-dependent protein catabolic process"/>
    <property type="evidence" value="ECO:0007669"/>
    <property type="project" value="TreeGrafter"/>
</dbReference>
<feature type="repeat" description="NHL" evidence="2">
    <location>
        <begin position="922"/>
        <end position="956"/>
    </location>
</feature>
<sequence length="1033" mass="112846">MNCLQCGQTTTGPKHCTHCGAHLPTSCPSCGWILSAGHRHCGNCGRGTAAATIIASRPEAGSLTSLLDFFHSSVHSAEWIRNRATGCVRATRANFPEDVWKVLPHFGGIDATLWIRESHFLDFEAFWVGADPRVVINSICLDRLSADEIAFAVASQTALLENGMARYITARKFFLENSQAKNDAGDGLQQALAKGRDILLEGIMEADRRALQISGSVKSAIFTMVRQSKGSKHFDLKYDIYSEIDERRDINRVEILAGRNLGKLALLVEGDFETFSRIKRLESFSRTSAFFLSMKSSKVHRHLGISASAVEGCRNMSLEPDGSLRIRAAGGMTVVILGDGSFTLNSPSSLAAMKYQNRDSDSRESGHSEIEADSHHHVQNHALHPDLEGLPKVAEAVQDHPSSTVGVSGGGYQPVTHLDEDELLYGESRHDGTDDDMRRGEDGIQYPVEVQESDEADDILRDVDIENVDEDIEAYVAGNSEQNGFSSNDHEDYEDEEIDEDVPSAFVDYDVSSILGSASEANSDLKGESEIEIEILSDDRDEDESFDFLAPWEEHENVKTSESVFGANDDDDDDDDDDGFSLADESALVQEKNAEIEEVSVTEETSADSESGYDDSDSEDLYNIDGFLDDLDLNTPQISGGGDLDTVDVGDDQDFDLTDSGSAILQDPFDDSEYPDLESFGIEGDELIDSVTVDDFPVQEMEPVLNYNSEEEDFTEFSDENLVLIDSMVESGSVEAIAGSAPSDLQGDLVFVVDTGNNRIQVFNTDGEFLYSFGQKGAASGQFDTPKKLFVDPSGFLLVADFVNCRIQKFDLQGKHLLSFGNPGTNHGEFNYPMGLTTDSDGRVFVVDAWNNRIQVFDPDGKFMTRFGEYGDKPGQFNSPNGIRVAGDGNLVITDSGNNRVQIFSPDGDLLSHFGRFGSSEEPGEFDTPSGIAIDADGRIHIADTGNNRIQIFDSTANFINSFGSWGDENGSLDTPNGIHVSTDGKIFVADTWNHRVQVFDSSGSYLNSFGGHGSGDGYFIYASDLYIHSTQG</sequence>
<dbReference type="Pfam" id="PF17170">
    <property type="entry name" value="DUF5128"/>
    <property type="match status" value="1"/>
</dbReference>
<dbReference type="InterPro" id="IPR001258">
    <property type="entry name" value="NHL_repeat"/>
</dbReference>
<feature type="repeat" description="NHL" evidence="2">
    <location>
        <begin position="864"/>
        <end position="907"/>
    </location>
</feature>
<evidence type="ECO:0000313" key="5">
    <source>
        <dbReference type="Proteomes" id="UP000233256"/>
    </source>
</evidence>
<dbReference type="Gene3D" id="2.120.10.30">
    <property type="entry name" value="TolB, C-terminal domain"/>
    <property type="match status" value="3"/>
</dbReference>
<evidence type="ECO:0000313" key="4">
    <source>
        <dbReference type="EMBL" id="PKK91602.1"/>
    </source>
</evidence>
<feature type="region of interest" description="Disordered" evidence="3">
    <location>
        <begin position="478"/>
        <end position="499"/>
    </location>
</feature>
<feature type="region of interest" description="Disordered" evidence="3">
    <location>
        <begin position="550"/>
        <end position="581"/>
    </location>
</feature>
<accession>A0A2N1PTK2</accession>
<protein>
    <submittedName>
        <fullName evidence="4">Uncharacterized protein</fullName>
    </submittedName>
</protein>
<keyword evidence="1" id="KW-0677">Repeat</keyword>